<name>A0A0S2TGR8_9GAMM</name>
<gene>
    <name evidence="2" type="ORF">Tel_15015</name>
</gene>
<feature type="signal peptide" evidence="1">
    <location>
        <begin position="1"/>
        <end position="23"/>
    </location>
</feature>
<organism evidence="2 3">
    <name type="scientific">Candidatus Tenderia electrophaga</name>
    <dbReference type="NCBI Taxonomy" id="1748243"/>
    <lineage>
        <taxon>Bacteria</taxon>
        <taxon>Pseudomonadati</taxon>
        <taxon>Pseudomonadota</taxon>
        <taxon>Gammaproteobacteria</taxon>
        <taxon>Candidatus Tenderiales</taxon>
        <taxon>Candidatus Tenderiaceae</taxon>
        <taxon>Candidatus Tenderia</taxon>
    </lineage>
</organism>
<dbReference type="Proteomes" id="UP000055136">
    <property type="component" value="Chromosome"/>
</dbReference>
<keyword evidence="3" id="KW-1185">Reference proteome</keyword>
<sequence length="112" mass="12300">MKMKHINMAMGLAATLAVTSVQAGAYSPLAADRYGASPFVSQVLVAEKETQVSAIHIEAREPQRSYQAFAANSYKASPFKFRAAREPLDTDVQVGQFEGTGFKLFSADRYYK</sequence>
<protein>
    <submittedName>
        <fullName evidence="2">Uncharacterized protein</fullName>
    </submittedName>
</protein>
<evidence type="ECO:0000256" key="1">
    <source>
        <dbReference type="SAM" id="SignalP"/>
    </source>
</evidence>
<proteinExistence type="predicted"/>
<dbReference type="KEGG" id="tee:Tel_15015"/>
<reference evidence="2" key="1">
    <citation type="submission" date="2015-10" db="EMBL/GenBank/DDBJ databases">
        <title>Description of Candidatus Tenderia electrophaga gen. nov, sp. nov., an Uncultivated Electroautotroph from a Biocathode Enrichment.</title>
        <authorList>
            <person name="Eddie B.J."/>
            <person name="Malanoski A.P."/>
            <person name="Wang Z."/>
            <person name="Hall R.J."/>
            <person name="Oh S.D."/>
            <person name="Heiner C."/>
            <person name="Lin B."/>
            <person name="Strycharz-Glaven S.M."/>
        </authorList>
    </citation>
    <scope>NUCLEOTIDE SEQUENCE [LARGE SCALE GENOMIC DNA]</scope>
    <source>
        <strain evidence="2">NRL1</strain>
    </source>
</reference>
<dbReference type="EMBL" id="CP013099">
    <property type="protein sequence ID" value="ALP54352.1"/>
    <property type="molecule type" value="Genomic_DNA"/>
</dbReference>
<evidence type="ECO:0000313" key="2">
    <source>
        <dbReference type="EMBL" id="ALP54352.1"/>
    </source>
</evidence>
<accession>A0A0S2TGR8</accession>
<keyword evidence="1" id="KW-0732">Signal</keyword>
<evidence type="ECO:0000313" key="3">
    <source>
        <dbReference type="Proteomes" id="UP000055136"/>
    </source>
</evidence>
<feature type="chain" id="PRO_5006605031" evidence="1">
    <location>
        <begin position="24"/>
        <end position="112"/>
    </location>
</feature>
<dbReference type="AlphaFoldDB" id="A0A0S2TGR8"/>